<proteinExistence type="predicted"/>
<keyword evidence="1" id="KW-0472">Membrane</keyword>
<feature type="transmembrane region" description="Helical" evidence="1">
    <location>
        <begin position="105"/>
        <end position="125"/>
    </location>
</feature>
<feature type="transmembrane region" description="Helical" evidence="1">
    <location>
        <begin position="54"/>
        <end position="74"/>
    </location>
</feature>
<keyword evidence="1" id="KW-0812">Transmembrane</keyword>
<dbReference type="STRING" id="945553.A0A0D2PF87"/>
<feature type="transmembrane region" description="Helical" evidence="1">
    <location>
        <begin position="218"/>
        <end position="239"/>
    </location>
</feature>
<feature type="transmembrane region" description="Helical" evidence="1">
    <location>
        <begin position="27"/>
        <end position="45"/>
    </location>
</feature>
<gene>
    <name evidence="2" type="ORF">HYPSUDRAFT_44839</name>
</gene>
<dbReference type="Proteomes" id="UP000054270">
    <property type="component" value="Unassembled WGS sequence"/>
</dbReference>
<keyword evidence="1" id="KW-1133">Transmembrane helix</keyword>
<feature type="transmembrane region" description="Helical" evidence="1">
    <location>
        <begin position="178"/>
        <end position="197"/>
    </location>
</feature>
<evidence type="ECO:0000256" key="1">
    <source>
        <dbReference type="SAM" id="Phobius"/>
    </source>
</evidence>
<protein>
    <submittedName>
        <fullName evidence="2">Uncharacterized protein</fullName>
    </submittedName>
</protein>
<feature type="transmembrane region" description="Helical" evidence="1">
    <location>
        <begin position="245"/>
        <end position="265"/>
    </location>
</feature>
<organism evidence="2 3">
    <name type="scientific">Hypholoma sublateritium (strain FD-334 SS-4)</name>
    <dbReference type="NCBI Taxonomy" id="945553"/>
    <lineage>
        <taxon>Eukaryota</taxon>
        <taxon>Fungi</taxon>
        <taxon>Dikarya</taxon>
        <taxon>Basidiomycota</taxon>
        <taxon>Agaricomycotina</taxon>
        <taxon>Agaricomycetes</taxon>
        <taxon>Agaricomycetidae</taxon>
        <taxon>Agaricales</taxon>
        <taxon>Agaricineae</taxon>
        <taxon>Strophariaceae</taxon>
        <taxon>Hypholoma</taxon>
    </lineage>
</organism>
<evidence type="ECO:0000313" key="3">
    <source>
        <dbReference type="Proteomes" id="UP000054270"/>
    </source>
</evidence>
<dbReference type="OrthoDB" id="3226582at2759"/>
<accession>A0A0D2PF87</accession>
<reference evidence="3" key="1">
    <citation type="submission" date="2014-04" db="EMBL/GenBank/DDBJ databases">
        <title>Evolutionary Origins and Diversification of the Mycorrhizal Mutualists.</title>
        <authorList>
            <consortium name="DOE Joint Genome Institute"/>
            <consortium name="Mycorrhizal Genomics Consortium"/>
            <person name="Kohler A."/>
            <person name="Kuo A."/>
            <person name="Nagy L.G."/>
            <person name="Floudas D."/>
            <person name="Copeland A."/>
            <person name="Barry K.W."/>
            <person name="Cichocki N."/>
            <person name="Veneault-Fourrey C."/>
            <person name="LaButti K."/>
            <person name="Lindquist E.A."/>
            <person name="Lipzen A."/>
            <person name="Lundell T."/>
            <person name="Morin E."/>
            <person name="Murat C."/>
            <person name="Riley R."/>
            <person name="Ohm R."/>
            <person name="Sun H."/>
            <person name="Tunlid A."/>
            <person name="Henrissat B."/>
            <person name="Grigoriev I.V."/>
            <person name="Hibbett D.S."/>
            <person name="Martin F."/>
        </authorList>
    </citation>
    <scope>NUCLEOTIDE SEQUENCE [LARGE SCALE GENOMIC DNA]</scope>
    <source>
        <strain evidence="3">FD-334 SS-4</strain>
    </source>
</reference>
<feature type="transmembrane region" description="Helical" evidence="1">
    <location>
        <begin position="137"/>
        <end position="158"/>
    </location>
</feature>
<dbReference type="AlphaFoldDB" id="A0A0D2PF87"/>
<keyword evidence="3" id="KW-1185">Reference proteome</keyword>
<evidence type="ECO:0000313" key="2">
    <source>
        <dbReference type="EMBL" id="KJA18840.1"/>
    </source>
</evidence>
<dbReference type="EMBL" id="KN817584">
    <property type="protein sequence ID" value="KJA18840.1"/>
    <property type="molecule type" value="Genomic_DNA"/>
</dbReference>
<sequence length="289" mass="32162">MATAFTMDVSDEKAIISTFYHSDMLNTLLLGIYTPLYFGTMYIYLTKKSSKNRLVLAAITILFVTNVIGGVKLWGDIHRLIGTSGESLSDILSAESRAFDGTNSVLVELVFSGLPVIVADGLLIWRCFRIWDSSLRHIALSLILLLAEFVLFLTAMVINLSPNIDLTERTSPRLTSAGLFMALTVTLWTTILIAYRIHSLSNRVPDRNKPRFHNILEIITQSSFIYSLALVVDAMLGVVPLKQSNVWTVAKASFCMGIILSAIAVRQNLPSWSLKSPLRQISPRTQSRH</sequence>
<name>A0A0D2PF87_HYPSF</name>